<keyword evidence="2 4" id="KW-0479">Metal-binding</keyword>
<proteinExistence type="predicted"/>
<evidence type="ECO:0000313" key="7">
    <source>
        <dbReference type="EMBL" id="NDY83153.1"/>
    </source>
</evidence>
<accession>A0A6B2QYV4</accession>
<name>A0A6B2QYV4_9BURK</name>
<dbReference type="InterPro" id="IPR036909">
    <property type="entry name" value="Cyt_c-like_dom_sf"/>
</dbReference>
<organism evidence="7">
    <name type="scientific">Sheuella amnicola</name>
    <dbReference type="NCBI Taxonomy" id="2707330"/>
    <lineage>
        <taxon>Bacteria</taxon>
        <taxon>Pseudomonadati</taxon>
        <taxon>Pseudomonadota</taxon>
        <taxon>Betaproteobacteria</taxon>
        <taxon>Burkholderiales</taxon>
        <taxon>Alcaligenaceae</taxon>
        <taxon>Sheuella</taxon>
    </lineage>
</organism>
<protein>
    <submittedName>
        <fullName evidence="7">DUF1924 domain-containing protein</fullName>
    </submittedName>
</protein>
<dbReference type="GO" id="GO:0020037">
    <property type="term" value="F:heme binding"/>
    <property type="evidence" value="ECO:0007669"/>
    <property type="project" value="InterPro"/>
</dbReference>
<dbReference type="GO" id="GO:0009055">
    <property type="term" value="F:electron transfer activity"/>
    <property type="evidence" value="ECO:0007669"/>
    <property type="project" value="InterPro"/>
</dbReference>
<keyword evidence="3 4" id="KW-0408">Iron</keyword>
<keyword evidence="5" id="KW-0732">Signal</keyword>
<dbReference type="EMBL" id="JAAGRN010000004">
    <property type="protein sequence ID" value="NDY83153.1"/>
    <property type="molecule type" value="Genomic_DNA"/>
</dbReference>
<evidence type="ECO:0000256" key="2">
    <source>
        <dbReference type="ARBA" id="ARBA00022723"/>
    </source>
</evidence>
<dbReference type="InterPro" id="IPR009056">
    <property type="entry name" value="Cyt_c-like_dom"/>
</dbReference>
<feature type="domain" description="Cytochrome c" evidence="6">
    <location>
        <begin position="50"/>
        <end position="140"/>
    </location>
</feature>
<evidence type="ECO:0000256" key="5">
    <source>
        <dbReference type="SAM" id="SignalP"/>
    </source>
</evidence>
<evidence type="ECO:0000256" key="3">
    <source>
        <dbReference type="ARBA" id="ARBA00023004"/>
    </source>
</evidence>
<feature type="chain" id="PRO_5025461919" evidence="5">
    <location>
        <begin position="31"/>
        <end position="141"/>
    </location>
</feature>
<dbReference type="SUPFAM" id="SSF46626">
    <property type="entry name" value="Cytochrome c"/>
    <property type="match status" value="1"/>
</dbReference>
<comment type="caution">
    <text evidence="7">The sequence shown here is derived from an EMBL/GenBank/DDBJ whole genome shotgun (WGS) entry which is preliminary data.</text>
</comment>
<dbReference type="RefSeq" id="WP_163653870.1">
    <property type="nucleotide sequence ID" value="NZ_JAAGRN010000004.1"/>
</dbReference>
<reference evidence="7" key="1">
    <citation type="submission" date="2020-02" db="EMBL/GenBank/DDBJ databases">
        <authorList>
            <person name="Chen W.-M."/>
        </authorList>
    </citation>
    <scope>NUCLEOTIDE SEQUENCE</scope>
    <source>
        <strain evidence="7">NBD-18</strain>
    </source>
</reference>
<gene>
    <name evidence="7" type="ORF">G3I67_07905</name>
</gene>
<dbReference type="GO" id="GO:0046872">
    <property type="term" value="F:metal ion binding"/>
    <property type="evidence" value="ECO:0007669"/>
    <property type="project" value="UniProtKB-KW"/>
</dbReference>
<sequence length="141" mass="15374">MKKNRNFHHRFALCASLLLTLSIAPLYSQAADTTPAEQLKAYNSQAGRAGDARQGELFFTQKHGGKWSCATCHNAPPVSDGKHASTGKLIKPLAPAANPVAFTDTAKIEKWFKRNCKDVLERECSAAEKADVLSYLMGVKP</sequence>
<dbReference type="Gene3D" id="1.10.760.10">
    <property type="entry name" value="Cytochrome c-like domain"/>
    <property type="match status" value="1"/>
</dbReference>
<keyword evidence="1 4" id="KW-0349">Heme</keyword>
<evidence type="ECO:0000256" key="4">
    <source>
        <dbReference type="PROSITE-ProRule" id="PRU00433"/>
    </source>
</evidence>
<dbReference type="AlphaFoldDB" id="A0A6B2QYV4"/>
<dbReference type="Pfam" id="PF09086">
    <property type="entry name" value="DUF1924"/>
    <property type="match status" value="1"/>
</dbReference>
<feature type="signal peptide" evidence="5">
    <location>
        <begin position="1"/>
        <end position="30"/>
    </location>
</feature>
<dbReference type="InterPro" id="IPR015170">
    <property type="entry name" value="DUF1924_SHP"/>
</dbReference>
<dbReference type="PROSITE" id="PS51007">
    <property type="entry name" value="CYTC"/>
    <property type="match status" value="1"/>
</dbReference>
<evidence type="ECO:0000256" key="1">
    <source>
        <dbReference type="ARBA" id="ARBA00022617"/>
    </source>
</evidence>
<evidence type="ECO:0000259" key="6">
    <source>
        <dbReference type="PROSITE" id="PS51007"/>
    </source>
</evidence>